<comment type="caution">
    <text evidence="1">The sequence shown here is derived from an EMBL/GenBank/DDBJ whole genome shotgun (WGS) entry which is preliminary data.</text>
</comment>
<accession>A0AAN9FIE2</accession>
<name>A0AAN9FIE2_CROPI</name>
<reference evidence="1 2" key="1">
    <citation type="submission" date="2024-01" db="EMBL/GenBank/DDBJ databases">
        <title>The genomes of 5 underutilized Papilionoideae crops provide insights into root nodulation and disease resistanc.</title>
        <authorList>
            <person name="Yuan L."/>
        </authorList>
    </citation>
    <scope>NUCLEOTIDE SEQUENCE [LARGE SCALE GENOMIC DNA]</scope>
    <source>
        <strain evidence="1">ZHUSHIDOU_FW_LH</strain>
        <tissue evidence="1">Leaf</tissue>
    </source>
</reference>
<dbReference type="Proteomes" id="UP001372338">
    <property type="component" value="Unassembled WGS sequence"/>
</dbReference>
<protein>
    <submittedName>
        <fullName evidence="1">Uncharacterized protein</fullName>
    </submittedName>
</protein>
<dbReference type="EMBL" id="JAYWIO010000003">
    <property type="protein sequence ID" value="KAK7276977.1"/>
    <property type="molecule type" value="Genomic_DNA"/>
</dbReference>
<evidence type="ECO:0000313" key="2">
    <source>
        <dbReference type="Proteomes" id="UP001372338"/>
    </source>
</evidence>
<keyword evidence="2" id="KW-1185">Reference proteome</keyword>
<evidence type="ECO:0000313" key="1">
    <source>
        <dbReference type="EMBL" id="KAK7276977.1"/>
    </source>
</evidence>
<proteinExistence type="predicted"/>
<sequence>MCMLIAAESSRKRKAPLEAWWKLSRGELCQKKVSPNIRLELEYLLKRKQESLGGCVPDEFDALVGKKLLFKVTKNTSRVSTFGDTYRVAGVCDDEHIISMYELNGPDFSPLKASLNSSVGSVINLAEESLICGDAKKEFVSGLLVDFSSGSDPIPSDTIESSFCKRKLEDDYEGVCCGSSKSIRIVDVEKKEKVPN</sequence>
<dbReference type="AlphaFoldDB" id="A0AAN9FIE2"/>
<organism evidence="1 2">
    <name type="scientific">Crotalaria pallida</name>
    <name type="common">Smooth rattlebox</name>
    <name type="synonym">Crotalaria striata</name>
    <dbReference type="NCBI Taxonomy" id="3830"/>
    <lineage>
        <taxon>Eukaryota</taxon>
        <taxon>Viridiplantae</taxon>
        <taxon>Streptophyta</taxon>
        <taxon>Embryophyta</taxon>
        <taxon>Tracheophyta</taxon>
        <taxon>Spermatophyta</taxon>
        <taxon>Magnoliopsida</taxon>
        <taxon>eudicotyledons</taxon>
        <taxon>Gunneridae</taxon>
        <taxon>Pentapetalae</taxon>
        <taxon>rosids</taxon>
        <taxon>fabids</taxon>
        <taxon>Fabales</taxon>
        <taxon>Fabaceae</taxon>
        <taxon>Papilionoideae</taxon>
        <taxon>50 kb inversion clade</taxon>
        <taxon>genistoids sensu lato</taxon>
        <taxon>core genistoids</taxon>
        <taxon>Crotalarieae</taxon>
        <taxon>Crotalaria</taxon>
    </lineage>
</organism>
<gene>
    <name evidence="1" type="ORF">RIF29_18126</name>
</gene>